<dbReference type="AlphaFoldDB" id="A0AAN4PC72"/>
<name>A0AAN4PC72_ASPLE</name>
<dbReference type="Proteomes" id="UP000051487">
    <property type="component" value="Unassembled WGS sequence"/>
</dbReference>
<feature type="region of interest" description="Disordered" evidence="1">
    <location>
        <begin position="144"/>
        <end position="185"/>
    </location>
</feature>
<proteinExistence type="predicted"/>
<feature type="compositionally biased region" description="Polar residues" evidence="1">
    <location>
        <begin position="175"/>
        <end position="185"/>
    </location>
</feature>
<protein>
    <submittedName>
        <fullName evidence="2">Uncharacterized protein</fullName>
    </submittedName>
</protein>
<gene>
    <name evidence="2" type="ORF">ALT_1063</name>
</gene>
<reference evidence="2 3" key="1">
    <citation type="submission" date="2015-11" db="EMBL/GenBank/DDBJ databases">
        <title>Aspergillus lentulus strain IFM 54703T.</title>
        <authorList>
            <person name="Kusuya Y."/>
            <person name="Sakai K."/>
            <person name="Kamei K."/>
            <person name="Takahashi H."/>
            <person name="Yaguchi T."/>
        </authorList>
    </citation>
    <scope>NUCLEOTIDE SEQUENCE [LARGE SCALE GENOMIC DNA]</scope>
    <source>
        <strain evidence="2 3">IFM 54703</strain>
    </source>
</reference>
<feature type="compositionally biased region" description="Polar residues" evidence="1">
    <location>
        <begin position="144"/>
        <end position="155"/>
    </location>
</feature>
<comment type="caution">
    <text evidence="2">The sequence shown here is derived from an EMBL/GenBank/DDBJ whole genome shotgun (WGS) entry which is preliminary data.</text>
</comment>
<organism evidence="2 3">
    <name type="scientific">Aspergillus lentulus</name>
    <dbReference type="NCBI Taxonomy" id="293939"/>
    <lineage>
        <taxon>Eukaryota</taxon>
        <taxon>Fungi</taxon>
        <taxon>Dikarya</taxon>
        <taxon>Ascomycota</taxon>
        <taxon>Pezizomycotina</taxon>
        <taxon>Eurotiomycetes</taxon>
        <taxon>Eurotiomycetidae</taxon>
        <taxon>Eurotiales</taxon>
        <taxon>Aspergillaceae</taxon>
        <taxon>Aspergillus</taxon>
        <taxon>Aspergillus subgen. Fumigati</taxon>
    </lineage>
</organism>
<evidence type="ECO:0000313" key="3">
    <source>
        <dbReference type="Proteomes" id="UP000051487"/>
    </source>
</evidence>
<evidence type="ECO:0000256" key="1">
    <source>
        <dbReference type="SAM" id="MobiDB-lite"/>
    </source>
</evidence>
<sequence length="185" mass="20209">MSDLPIPDWSDVVTASFLSSPDDTTDTLDPRSLLPDDQFVNNAPLYRNGSNGNPCIDSNALFSDPLLYEDSSFPFEIDMHSPAQFQRQQPTNQMPPFHATSCIGLQNISQGCGFLSENLQSEAAPGTVSSINTYHPTKPAIHESLTSDQKKSTVAPNGPAPPAKKTRKRHVSIRSRLSSVNQLKL</sequence>
<dbReference type="EMBL" id="BCLY01000001">
    <property type="protein sequence ID" value="GAQ03742.1"/>
    <property type="molecule type" value="Genomic_DNA"/>
</dbReference>
<evidence type="ECO:0000313" key="2">
    <source>
        <dbReference type="EMBL" id="GAQ03742.1"/>
    </source>
</evidence>
<accession>A0AAN4PC72</accession>
<feature type="compositionally biased region" description="Basic residues" evidence="1">
    <location>
        <begin position="164"/>
        <end position="173"/>
    </location>
</feature>